<name>A0ABW5FN03_9PSEU</name>
<dbReference type="GO" id="GO:0019145">
    <property type="term" value="F:aminobutyraldehyde dehydrogenase (NAD+) activity"/>
    <property type="evidence" value="ECO:0007669"/>
    <property type="project" value="UniProtKB-EC"/>
</dbReference>
<sequence>MTTAQPTRASLFIGGQWRAPSTGQSDEIVAPATGAVIAEVARATVADVDSAVDAASAAFRGWSHTTPGERATALLRLADRLDGVREEFAQLESANVGKPIGLAREEMEMIVDHLRFFAGAARVLEGRAAGEYLAGRTSIIRRDPLGVVGSVAPWNYPLLMAIWKICPPLMTGNTLVLKPSEHTPLTALRFAELAADIFPPGVFNVVTGDGETVGARLVGHPDVRMSSLTGDVSTGRALLRASADSNLKRLHLELGGKAPVLVLPDANIDLTVAKLMDGSFCNSGQDCMAASRLYVHERIYDDFRAAFSAATAGLVLGDPADESTTMGPVITGAHRDRVNGFLDRAAGTGHVDLVSAQPVPDKGFFVAPTLVFDAEQRDEIVQREVFGPVVSITRYGDSDDVVAMANDVDYGLAASIFTADVARALRISKDIQFGTVWINDHLPVVPEMPHGGYKQSGNGNDMSIYSLEEYTELKHVMINIEES</sequence>
<dbReference type="RefSeq" id="WP_378263153.1">
    <property type="nucleotide sequence ID" value="NZ_JBHUKR010000006.1"/>
</dbReference>
<dbReference type="SUPFAM" id="SSF53720">
    <property type="entry name" value="ALDH-like"/>
    <property type="match status" value="1"/>
</dbReference>
<dbReference type="EMBL" id="JBHUKR010000006">
    <property type="protein sequence ID" value="MFD2416400.1"/>
    <property type="molecule type" value="Genomic_DNA"/>
</dbReference>
<dbReference type="PANTHER" id="PTHR11699">
    <property type="entry name" value="ALDEHYDE DEHYDROGENASE-RELATED"/>
    <property type="match status" value="1"/>
</dbReference>
<evidence type="ECO:0000313" key="5">
    <source>
        <dbReference type="EMBL" id="MFD2416400.1"/>
    </source>
</evidence>
<dbReference type="InterPro" id="IPR016162">
    <property type="entry name" value="Ald_DH_N"/>
</dbReference>
<comment type="similarity">
    <text evidence="3">Belongs to the aldehyde dehydrogenase family.</text>
</comment>
<reference evidence="6" key="1">
    <citation type="journal article" date="2019" name="Int. J. Syst. Evol. Microbiol.">
        <title>The Global Catalogue of Microorganisms (GCM) 10K type strain sequencing project: providing services to taxonomists for standard genome sequencing and annotation.</title>
        <authorList>
            <consortium name="The Broad Institute Genomics Platform"/>
            <consortium name="The Broad Institute Genome Sequencing Center for Infectious Disease"/>
            <person name="Wu L."/>
            <person name="Ma J."/>
        </authorList>
    </citation>
    <scope>NUCLEOTIDE SEQUENCE [LARGE SCALE GENOMIC DNA]</scope>
    <source>
        <strain evidence="6">CGMCC 4.7645</strain>
    </source>
</reference>
<protein>
    <submittedName>
        <fullName evidence="5">Aminobutyraldehyde dehydrogenase</fullName>
        <ecNumber evidence="5">1.2.1.19</ecNumber>
    </submittedName>
</protein>
<dbReference type="InterPro" id="IPR016160">
    <property type="entry name" value="Ald_DH_CS_CYS"/>
</dbReference>
<dbReference type="Gene3D" id="3.40.605.10">
    <property type="entry name" value="Aldehyde Dehydrogenase, Chain A, domain 1"/>
    <property type="match status" value="1"/>
</dbReference>
<keyword evidence="6" id="KW-1185">Reference proteome</keyword>
<dbReference type="EC" id="1.2.1.19" evidence="5"/>
<evidence type="ECO:0000256" key="3">
    <source>
        <dbReference type="RuleBase" id="RU003345"/>
    </source>
</evidence>
<proteinExistence type="inferred from homology"/>
<dbReference type="InterPro" id="IPR015590">
    <property type="entry name" value="Aldehyde_DH_dom"/>
</dbReference>
<dbReference type="InterPro" id="IPR016161">
    <property type="entry name" value="Ald_DH/histidinol_DH"/>
</dbReference>
<evidence type="ECO:0000256" key="2">
    <source>
        <dbReference type="PROSITE-ProRule" id="PRU10007"/>
    </source>
</evidence>
<dbReference type="InterPro" id="IPR016163">
    <property type="entry name" value="Ald_DH_C"/>
</dbReference>
<dbReference type="Gene3D" id="3.40.309.10">
    <property type="entry name" value="Aldehyde Dehydrogenase, Chain A, domain 2"/>
    <property type="match status" value="1"/>
</dbReference>
<feature type="domain" description="Aldehyde dehydrogenase" evidence="4">
    <location>
        <begin position="17"/>
        <end position="476"/>
    </location>
</feature>
<organism evidence="5 6">
    <name type="scientific">Amycolatopsis pigmentata</name>
    <dbReference type="NCBI Taxonomy" id="450801"/>
    <lineage>
        <taxon>Bacteria</taxon>
        <taxon>Bacillati</taxon>
        <taxon>Actinomycetota</taxon>
        <taxon>Actinomycetes</taxon>
        <taxon>Pseudonocardiales</taxon>
        <taxon>Pseudonocardiaceae</taxon>
        <taxon>Amycolatopsis</taxon>
    </lineage>
</organism>
<dbReference type="Pfam" id="PF00171">
    <property type="entry name" value="Aldedh"/>
    <property type="match status" value="1"/>
</dbReference>
<dbReference type="PROSITE" id="PS00687">
    <property type="entry name" value="ALDEHYDE_DEHYDR_GLU"/>
    <property type="match status" value="1"/>
</dbReference>
<evidence type="ECO:0000259" key="4">
    <source>
        <dbReference type="Pfam" id="PF00171"/>
    </source>
</evidence>
<gene>
    <name evidence="5" type="ORF">ACFSXZ_08660</name>
</gene>
<comment type="caution">
    <text evidence="5">The sequence shown here is derived from an EMBL/GenBank/DDBJ whole genome shotgun (WGS) entry which is preliminary data.</text>
</comment>
<dbReference type="InterPro" id="IPR029510">
    <property type="entry name" value="Ald_DH_CS_GLU"/>
</dbReference>
<dbReference type="PROSITE" id="PS00070">
    <property type="entry name" value="ALDEHYDE_DEHYDR_CYS"/>
    <property type="match status" value="1"/>
</dbReference>
<dbReference type="NCBIfam" id="NF010000">
    <property type="entry name" value="PRK13473.1"/>
    <property type="match status" value="1"/>
</dbReference>
<keyword evidence="1 3" id="KW-0560">Oxidoreductase</keyword>
<accession>A0ABW5FN03</accession>
<feature type="active site" evidence="2">
    <location>
        <position position="253"/>
    </location>
</feature>
<dbReference type="Proteomes" id="UP001597417">
    <property type="component" value="Unassembled WGS sequence"/>
</dbReference>
<evidence type="ECO:0000256" key="1">
    <source>
        <dbReference type="ARBA" id="ARBA00023002"/>
    </source>
</evidence>
<evidence type="ECO:0000313" key="6">
    <source>
        <dbReference type="Proteomes" id="UP001597417"/>
    </source>
</evidence>